<evidence type="ECO:0000313" key="2">
    <source>
        <dbReference type="Proteomes" id="UP000296733"/>
    </source>
</evidence>
<reference evidence="1 2" key="1">
    <citation type="journal article" date="2019" name="Nat. Commun.">
        <title>A new type of DNA phosphorothioation-based antiviral system in archaea.</title>
        <authorList>
            <person name="Xiong L."/>
            <person name="Liu S."/>
            <person name="Chen S."/>
            <person name="Xiao Y."/>
            <person name="Zhu B."/>
            <person name="Gao Y."/>
            <person name="Zhang Y."/>
            <person name="Chen B."/>
            <person name="Luo J."/>
            <person name="Deng Z."/>
            <person name="Chen X."/>
            <person name="Wang L."/>
            <person name="Chen S."/>
        </authorList>
    </citation>
    <scope>NUCLEOTIDE SEQUENCE [LARGE SCALE GENOMIC DNA]</scope>
    <source>
        <strain evidence="1 2">CGMCC 1.10331</strain>
    </source>
</reference>
<dbReference type="GeneID" id="39858117"/>
<dbReference type="AlphaFoldDB" id="A0A4D6H196"/>
<protein>
    <submittedName>
        <fullName evidence="1">Uncharacterized protein</fullName>
    </submittedName>
</protein>
<accession>A0A4D6H196</accession>
<name>A0A4D6H196_9EURY</name>
<proteinExistence type="predicted"/>
<dbReference type="KEGG" id="hlm:DV707_08465"/>
<evidence type="ECO:0000313" key="1">
    <source>
        <dbReference type="EMBL" id="QCC47689.1"/>
    </source>
</evidence>
<sequence length="217" mass="24636">MSPIQEFERYAEEIAGDDDTWLWEVDTQIKTTQSLYDGGFLSGDAKEYREAKIKWSRDDISVTASISGWEVESPDDWFTIVSITRGDDRVSAEFYSKAFAVSELKAALSDPESLLGPFRSSLLDEVDRLTQGQFRKERGPTRWRTVCEVSMRNGSIEASLGYFRGSWNLTVTESEPMVEKGSIVDYETLNRASLSFDDEGTMLDAIEQWVADPKVFF</sequence>
<dbReference type="EMBL" id="CP031311">
    <property type="protein sequence ID" value="QCC47689.1"/>
    <property type="molecule type" value="Genomic_DNA"/>
</dbReference>
<dbReference type="RefSeq" id="WP_103992132.1">
    <property type="nucleotide sequence ID" value="NZ_CP031311.1"/>
</dbReference>
<dbReference type="OrthoDB" id="383197at2157"/>
<dbReference type="Proteomes" id="UP000296733">
    <property type="component" value="Chromosome"/>
</dbReference>
<organism evidence="1 2">
    <name type="scientific">Halobellus limi</name>
    <dbReference type="NCBI Taxonomy" id="699433"/>
    <lineage>
        <taxon>Archaea</taxon>
        <taxon>Methanobacteriati</taxon>
        <taxon>Methanobacteriota</taxon>
        <taxon>Stenosarchaea group</taxon>
        <taxon>Halobacteria</taxon>
        <taxon>Halobacteriales</taxon>
        <taxon>Haloferacaceae</taxon>
        <taxon>Halobellus</taxon>
    </lineage>
</organism>
<gene>
    <name evidence="1" type="ORF">DV707_08465</name>
</gene>